<gene>
    <name evidence="2" type="ORF">BCR44DRAFT_1507658</name>
</gene>
<evidence type="ECO:0000313" key="3">
    <source>
        <dbReference type="Proteomes" id="UP000193411"/>
    </source>
</evidence>
<feature type="chain" id="PRO_5012463442" evidence="1">
    <location>
        <begin position="27"/>
        <end position="133"/>
    </location>
</feature>
<protein>
    <submittedName>
        <fullName evidence="2">Uncharacterized protein</fullName>
    </submittedName>
</protein>
<keyword evidence="1" id="KW-0732">Signal</keyword>
<evidence type="ECO:0000313" key="2">
    <source>
        <dbReference type="EMBL" id="ORZ29145.1"/>
    </source>
</evidence>
<sequence>MVNFESTAAQLLLVALSLANWSTTNTVTSSSTVLPPTKPKPVAALLEAILVQRIEYLHRAACKQLAAAKKIYDHAGHSHKQSAMSRLKDTDKETHTKYMEDLSTMATVASGTHPFQKILTTPLVHVSGEYPKE</sequence>
<reference evidence="2 3" key="1">
    <citation type="submission" date="2016-07" db="EMBL/GenBank/DDBJ databases">
        <title>Pervasive Adenine N6-methylation of Active Genes in Fungi.</title>
        <authorList>
            <consortium name="DOE Joint Genome Institute"/>
            <person name="Mondo S.J."/>
            <person name="Dannebaum R.O."/>
            <person name="Kuo R.C."/>
            <person name="Labutti K."/>
            <person name="Haridas S."/>
            <person name="Kuo A."/>
            <person name="Salamov A."/>
            <person name="Ahrendt S.R."/>
            <person name="Lipzen A."/>
            <person name="Sullivan W."/>
            <person name="Andreopoulos W.B."/>
            <person name="Clum A."/>
            <person name="Lindquist E."/>
            <person name="Daum C."/>
            <person name="Ramamoorthy G.K."/>
            <person name="Gryganskyi A."/>
            <person name="Culley D."/>
            <person name="Magnuson J.K."/>
            <person name="James T.Y."/>
            <person name="O'Malley M.A."/>
            <person name="Stajich J.E."/>
            <person name="Spatafora J.W."/>
            <person name="Visel A."/>
            <person name="Grigoriev I.V."/>
        </authorList>
    </citation>
    <scope>NUCLEOTIDE SEQUENCE [LARGE SCALE GENOMIC DNA]</scope>
    <source>
        <strain evidence="2 3">PL171</strain>
    </source>
</reference>
<dbReference type="EMBL" id="MCFL01000321">
    <property type="protein sequence ID" value="ORZ29145.1"/>
    <property type="molecule type" value="Genomic_DNA"/>
</dbReference>
<dbReference type="AlphaFoldDB" id="A0A1Y2H3Q1"/>
<organism evidence="2 3">
    <name type="scientific">Catenaria anguillulae PL171</name>
    <dbReference type="NCBI Taxonomy" id="765915"/>
    <lineage>
        <taxon>Eukaryota</taxon>
        <taxon>Fungi</taxon>
        <taxon>Fungi incertae sedis</taxon>
        <taxon>Blastocladiomycota</taxon>
        <taxon>Blastocladiomycetes</taxon>
        <taxon>Blastocladiales</taxon>
        <taxon>Catenariaceae</taxon>
        <taxon>Catenaria</taxon>
    </lineage>
</organism>
<keyword evidence="3" id="KW-1185">Reference proteome</keyword>
<comment type="caution">
    <text evidence="2">The sequence shown here is derived from an EMBL/GenBank/DDBJ whole genome shotgun (WGS) entry which is preliminary data.</text>
</comment>
<feature type="signal peptide" evidence="1">
    <location>
        <begin position="1"/>
        <end position="26"/>
    </location>
</feature>
<accession>A0A1Y2H3Q1</accession>
<dbReference type="Proteomes" id="UP000193411">
    <property type="component" value="Unassembled WGS sequence"/>
</dbReference>
<proteinExistence type="predicted"/>
<evidence type="ECO:0000256" key="1">
    <source>
        <dbReference type="SAM" id="SignalP"/>
    </source>
</evidence>
<name>A0A1Y2H3Q1_9FUNG</name>